<keyword evidence="2" id="KW-1185">Reference proteome</keyword>
<dbReference type="Proteomes" id="UP000193411">
    <property type="component" value="Unassembled WGS sequence"/>
</dbReference>
<protein>
    <submittedName>
        <fullName evidence="1">Uncharacterized protein</fullName>
    </submittedName>
</protein>
<comment type="caution">
    <text evidence="1">The sequence shown here is derived from an EMBL/GenBank/DDBJ whole genome shotgun (WGS) entry which is preliminary data.</text>
</comment>
<dbReference type="AlphaFoldDB" id="A0A1Y2HXM4"/>
<reference evidence="1 2" key="1">
    <citation type="submission" date="2016-07" db="EMBL/GenBank/DDBJ databases">
        <title>Pervasive Adenine N6-methylation of Active Genes in Fungi.</title>
        <authorList>
            <consortium name="DOE Joint Genome Institute"/>
            <person name="Mondo S.J."/>
            <person name="Dannebaum R.O."/>
            <person name="Kuo R.C."/>
            <person name="Labutti K."/>
            <person name="Haridas S."/>
            <person name="Kuo A."/>
            <person name="Salamov A."/>
            <person name="Ahrendt S.R."/>
            <person name="Lipzen A."/>
            <person name="Sullivan W."/>
            <person name="Andreopoulos W.B."/>
            <person name="Clum A."/>
            <person name="Lindquist E."/>
            <person name="Daum C."/>
            <person name="Ramamoorthy G.K."/>
            <person name="Gryganskyi A."/>
            <person name="Culley D."/>
            <person name="Magnuson J.K."/>
            <person name="James T.Y."/>
            <person name="O'Malley M.A."/>
            <person name="Stajich J.E."/>
            <person name="Spatafora J.W."/>
            <person name="Visel A."/>
            <person name="Grigoriev I.V."/>
        </authorList>
    </citation>
    <scope>NUCLEOTIDE SEQUENCE [LARGE SCALE GENOMIC DNA]</scope>
    <source>
        <strain evidence="1 2">PL171</strain>
    </source>
</reference>
<gene>
    <name evidence="1" type="ORF">BCR44DRAFT_1428368</name>
</gene>
<name>A0A1Y2HXM4_9FUNG</name>
<evidence type="ECO:0000313" key="1">
    <source>
        <dbReference type="EMBL" id="ORZ38491.1"/>
    </source>
</evidence>
<evidence type="ECO:0000313" key="2">
    <source>
        <dbReference type="Proteomes" id="UP000193411"/>
    </source>
</evidence>
<proteinExistence type="predicted"/>
<dbReference type="EMBL" id="MCFL01000008">
    <property type="protein sequence ID" value="ORZ38491.1"/>
    <property type="molecule type" value="Genomic_DNA"/>
</dbReference>
<sequence length="166" mass="18846">MTSMPSQPTTAAQHCGDELKMDAVPNYTIAQSLHWAFNIHIPNPFRNTWTPTPQEQVILNETCERVRSVGSDVRGAYLIGCLVLYAANFRQFRSRFSIVTIAAVYTPLVGLAAQSVPAWQGYRQVRMLPNKNSAFNQQRFRFRHFSAALFFAQMEMEVEAEVEGNK</sequence>
<organism evidence="1 2">
    <name type="scientific">Catenaria anguillulae PL171</name>
    <dbReference type="NCBI Taxonomy" id="765915"/>
    <lineage>
        <taxon>Eukaryota</taxon>
        <taxon>Fungi</taxon>
        <taxon>Fungi incertae sedis</taxon>
        <taxon>Blastocladiomycota</taxon>
        <taxon>Blastocladiomycetes</taxon>
        <taxon>Blastocladiales</taxon>
        <taxon>Catenariaceae</taxon>
        <taxon>Catenaria</taxon>
    </lineage>
</organism>
<accession>A0A1Y2HXM4</accession>